<evidence type="ECO:0000313" key="2">
    <source>
        <dbReference type="EMBL" id="MBO0441448.1"/>
    </source>
</evidence>
<sequence>MLGYLKSFYTRLAFIMGVVMYVSYALPTGNWQNTYLIFVSLFVAIFLPFFTKISEKLERFAVLRTGSMFLGKVIRFLWQYAFNYFALTMVIIGGIVDTANLQFVGGLYGAIALTSFASQGLQYVMLALANKNIGDRYLNITLALSFNVCISAIASLGYIPVQLFFVVTGILLGIIGAVYSLVTDLKGIFSKKSGVGVFFGTFNPAHVSHMKIIEQFIQARNLEKVYVHPTIVPKLHQALLDEGIIRIAKMKDGMRIYEKTEKADFHIDYFPTGNIFFEAENRIAMLRSAVSDANLENKVEVLAMPDLYIDKGFHGIIKHIKDKHKGKRIYGLHGSDYGGMLVRTIYDETFLTPYTIVRKDTISATAIRNGAQGMTSKTVTEILNILKDDSHANDGDIFEFSGVRYIYSASKLIELD</sequence>
<name>A0ABS3H1N8_9ENTE</name>
<feature type="transmembrane region" description="Helical" evidence="1">
    <location>
        <begin position="107"/>
        <end position="125"/>
    </location>
</feature>
<dbReference type="Gene3D" id="3.40.50.620">
    <property type="entry name" value="HUPs"/>
    <property type="match status" value="1"/>
</dbReference>
<dbReference type="EMBL" id="JAFLWD010000035">
    <property type="protein sequence ID" value="MBO0441448.1"/>
    <property type="molecule type" value="Genomic_DNA"/>
</dbReference>
<keyword evidence="3" id="KW-1185">Reference proteome</keyword>
<keyword evidence="1" id="KW-0472">Membrane</keyword>
<feature type="transmembrane region" description="Helical" evidence="1">
    <location>
        <begin position="73"/>
        <end position="95"/>
    </location>
</feature>
<dbReference type="SUPFAM" id="SSF52374">
    <property type="entry name" value="Nucleotidylyl transferase"/>
    <property type="match status" value="1"/>
</dbReference>
<evidence type="ECO:0000256" key="1">
    <source>
        <dbReference type="SAM" id="Phobius"/>
    </source>
</evidence>
<keyword evidence="1" id="KW-0812">Transmembrane</keyword>
<reference evidence="2 3" key="1">
    <citation type="submission" date="2021-03" db="EMBL/GenBank/DDBJ databases">
        <title>Enterococcal diversity collection.</title>
        <authorList>
            <person name="Gilmore M.S."/>
            <person name="Schwartzman J."/>
            <person name="Van Tyne D."/>
            <person name="Martin M."/>
            <person name="Earl A.M."/>
            <person name="Manson A.L."/>
            <person name="Straub T."/>
            <person name="Salamzade R."/>
            <person name="Saavedra J."/>
            <person name="Lebreton F."/>
            <person name="Prichula J."/>
            <person name="Schaufler K."/>
            <person name="Gaca A."/>
            <person name="Sgardioli B."/>
            <person name="Wagenaar J."/>
            <person name="Strong T."/>
        </authorList>
    </citation>
    <scope>NUCLEOTIDE SEQUENCE [LARGE SCALE GENOMIC DNA]</scope>
    <source>
        <strain evidence="2 3">DIV0869a</strain>
    </source>
</reference>
<feature type="transmembrane region" description="Helical" evidence="1">
    <location>
        <begin position="35"/>
        <end position="53"/>
    </location>
</feature>
<organism evidence="2 3">
    <name type="scientific">Candidatus Enterococcus ikei</name>
    <dbReference type="NCBI Taxonomy" id="2815326"/>
    <lineage>
        <taxon>Bacteria</taxon>
        <taxon>Bacillati</taxon>
        <taxon>Bacillota</taxon>
        <taxon>Bacilli</taxon>
        <taxon>Lactobacillales</taxon>
        <taxon>Enterococcaceae</taxon>
        <taxon>Enterococcus</taxon>
    </lineage>
</organism>
<accession>A0ABS3H1N8</accession>
<dbReference type="RefSeq" id="WP_207113431.1">
    <property type="nucleotide sequence ID" value="NZ_JAFLWD010000035.1"/>
</dbReference>
<evidence type="ECO:0000313" key="3">
    <source>
        <dbReference type="Proteomes" id="UP000664632"/>
    </source>
</evidence>
<proteinExistence type="predicted"/>
<feature type="transmembrane region" description="Helical" evidence="1">
    <location>
        <begin position="12"/>
        <end position="29"/>
    </location>
</feature>
<dbReference type="InterPro" id="IPR014729">
    <property type="entry name" value="Rossmann-like_a/b/a_fold"/>
</dbReference>
<keyword evidence="1" id="KW-1133">Transmembrane helix</keyword>
<comment type="caution">
    <text evidence="2">The sequence shown here is derived from an EMBL/GenBank/DDBJ whole genome shotgun (WGS) entry which is preliminary data.</text>
</comment>
<feature type="transmembrane region" description="Helical" evidence="1">
    <location>
        <begin position="137"/>
        <end position="157"/>
    </location>
</feature>
<protein>
    <submittedName>
        <fullName evidence="2">Substrate-binding protein</fullName>
    </submittedName>
</protein>
<feature type="transmembrane region" description="Helical" evidence="1">
    <location>
        <begin position="163"/>
        <end position="182"/>
    </location>
</feature>
<dbReference type="Proteomes" id="UP000664632">
    <property type="component" value="Unassembled WGS sequence"/>
</dbReference>
<gene>
    <name evidence="2" type="ORF">JZO69_13855</name>
</gene>